<dbReference type="VEuPathDB" id="FungiDB:MFRU_001g00280"/>
<dbReference type="AlphaFoldDB" id="A0A5M9JZY9"/>
<evidence type="ECO:0000313" key="2">
    <source>
        <dbReference type="EMBL" id="KAA8574217.1"/>
    </source>
</evidence>
<dbReference type="EMBL" id="VICG01000003">
    <property type="protein sequence ID" value="KAA8574217.1"/>
    <property type="molecule type" value="Genomic_DNA"/>
</dbReference>
<proteinExistence type="predicted"/>
<dbReference type="InterPro" id="IPR036388">
    <property type="entry name" value="WH-like_DNA-bd_sf"/>
</dbReference>
<accession>A0A5M9JZY9</accession>
<comment type="caution">
    <text evidence="2">The sequence shown here is derived from an EMBL/GenBank/DDBJ whole genome shotgun (WGS) entry which is preliminary data.</text>
</comment>
<evidence type="ECO:0000313" key="3">
    <source>
        <dbReference type="Proteomes" id="UP000322873"/>
    </source>
</evidence>
<reference evidence="2 3" key="1">
    <citation type="submission" date="2019-06" db="EMBL/GenBank/DDBJ databases">
        <title>Genome Sequence of the Brown Rot Fungal Pathogen Monilinia fructicola.</title>
        <authorList>
            <person name="De Miccolis Angelini R.M."/>
            <person name="Landi L."/>
            <person name="Abate D."/>
            <person name="Pollastro S."/>
            <person name="Romanazzi G."/>
            <person name="Faretra F."/>
        </authorList>
    </citation>
    <scope>NUCLEOTIDE SEQUENCE [LARGE SCALE GENOMIC DNA]</scope>
    <source>
        <strain evidence="2 3">Mfrc123</strain>
    </source>
</reference>
<keyword evidence="3" id="KW-1185">Reference proteome</keyword>
<dbReference type="Pfam" id="PF16124">
    <property type="entry name" value="RecQ_Zn_bind"/>
    <property type="match status" value="1"/>
</dbReference>
<organism evidence="2 3">
    <name type="scientific">Monilinia fructicola</name>
    <name type="common">Brown rot fungus</name>
    <name type="synonym">Ciboria fructicola</name>
    <dbReference type="NCBI Taxonomy" id="38448"/>
    <lineage>
        <taxon>Eukaryota</taxon>
        <taxon>Fungi</taxon>
        <taxon>Dikarya</taxon>
        <taxon>Ascomycota</taxon>
        <taxon>Pezizomycotina</taxon>
        <taxon>Leotiomycetes</taxon>
        <taxon>Helotiales</taxon>
        <taxon>Sclerotiniaceae</taxon>
        <taxon>Monilinia</taxon>
    </lineage>
</organism>
<dbReference type="Proteomes" id="UP000322873">
    <property type="component" value="Unassembled WGS sequence"/>
</dbReference>
<evidence type="ECO:0000259" key="1">
    <source>
        <dbReference type="Pfam" id="PF16124"/>
    </source>
</evidence>
<gene>
    <name evidence="2" type="ORF">EYC84_005726</name>
</gene>
<protein>
    <recommendedName>
        <fullName evidence="1">ATP-dependent DNA helicase RecQ zinc-binding domain-containing protein</fullName>
    </recommendedName>
</protein>
<feature type="domain" description="ATP-dependent DNA helicase RecQ zinc-binding" evidence="1">
    <location>
        <begin position="3"/>
        <end position="51"/>
    </location>
</feature>
<sequence>MKNREEQALERTEKVLDLITGSACFSKKLAEHFGDQLPDGKDECGHCQWCLTHEPVKIQQPPPVPFDQVAFDGILDMVSARAR</sequence>
<dbReference type="Gene3D" id="1.10.10.10">
    <property type="entry name" value="Winged helix-like DNA-binding domain superfamily/Winged helix DNA-binding domain"/>
    <property type="match status" value="1"/>
</dbReference>
<dbReference type="InterPro" id="IPR032284">
    <property type="entry name" value="RecQ_Zn-bd"/>
</dbReference>
<name>A0A5M9JZY9_MONFR</name>